<sequence>NVMRKFFISISIICFGLFSTHMLSAASLNAKEDRQTSPYTGYTRAHWLEINEQLIAGALNYVNPETGIFSLPESTGAYRELEDFRNENQARIMERIMVGVIIYTTATGKDEVPGYKGSITKPFINAITRGTDPKSEGYWGDPDPNDQIGVSFALGIYACPERFWNPLTNEQKKNLIKFFQKQSFNTTYHNNHYFFHLFATSLIEKYGNGIDSNRAHHTQMMERLLGWYRGDGWFIDGNNRGFDYYNFWGFQLFNQMVYQYDPVWKEQFGKRIQDISSRLLETVPYQYARNGGHIPWGRSLTYRFASNAAIGWAMINGNSTLSPGVARRILSGDLKYFWENGCMGENRLLNIGYLGKNQSLAENYIVPGDPYFAMHGLCCLLLPENHPFWKVKEEPMPADIAGGKVAVEGAQFSLNVSPVDGDARLYPAGQPFDRTIWQSPVKYNQHAYSATIGFCLTGEGGEDIGAGRTGYSYDGKQWMYRLRSRTLFIKPDHIASIYHLQSIGKEDRTPEFQKDELITHTLIGNDGEVHVFWHNYPDPLYLSVGGYGISIPNGDTLQETPSEQGLCIHGGDYHSTIQTVCAPEGNLYSTLLTPRKGWKHTHLFGGLGAYCSWQSKAGVPPHTPVVVYVNGTKDRVPANVKINVARTYNGLVITFEGKQFQIKIID</sequence>
<comment type="caution">
    <text evidence="1">The sequence shown here is derived from an EMBL/GenBank/DDBJ whole genome shotgun (WGS) entry which is preliminary data.</text>
</comment>
<organism evidence="1 2">
    <name type="scientific">Parabacteroides johnsonii</name>
    <dbReference type="NCBI Taxonomy" id="387661"/>
    <lineage>
        <taxon>Bacteria</taxon>
        <taxon>Pseudomonadati</taxon>
        <taxon>Bacteroidota</taxon>
        <taxon>Bacteroidia</taxon>
        <taxon>Bacteroidales</taxon>
        <taxon>Tannerellaceae</taxon>
        <taxon>Parabacteroides</taxon>
    </lineage>
</organism>
<feature type="non-terminal residue" evidence="1">
    <location>
        <position position="1"/>
    </location>
</feature>
<protein>
    <submittedName>
        <fullName evidence="1">DUF2264 domain-containing protein</fullName>
    </submittedName>
</protein>
<reference evidence="1" key="1">
    <citation type="submission" date="2023-01" db="EMBL/GenBank/DDBJ databases">
        <title>Exploring GABA producing Bacteroides strains toward improving mental health.</title>
        <authorList>
            <person name="Yousuf B."/>
            <person name="Bouhlel N.E."/>
            <person name="Mottawea W."/>
            <person name="Hammami R."/>
        </authorList>
    </citation>
    <scope>NUCLEOTIDE SEQUENCE</scope>
    <source>
        <strain evidence="1">UO.H1049</strain>
    </source>
</reference>
<name>A0ACC6D5E1_9BACT</name>
<proteinExistence type="predicted"/>
<accession>A0ACC6D5E1</accession>
<dbReference type="Proteomes" id="UP001213431">
    <property type="component" value="Unassembled WGS sequence"/>
</dbReference>
<evidence type="ECO:0000313" key="1">
    <source>
        <dbReference type="EMBL" id="MDC7158659.1"/>
    </source>
</evidence>
<evidence type="ECO:0000313" key="2">
    <source>
        <dbReference type="Proteomes" id="UP001213431"/>
    </source>
</evidence>
<keyword evidence="2" id="KW-1185">Reference proteome</keyword>
<gene>
    <name evidence="1" type="ORF">PQG99_12285</name>
</gene>
<dbReference type="EMBL" id="JAQPYW010000111">
    <property type="protein sequence ID" value="MDC7158659.1"/>
    <property type="molecule type" value="Genomic_DNA"/>
</dbReference>